<dbReference type="RefSeq" id="WP_123323885.1">
    <property type="nucleotide sequence ID" value="NZ_JBHRSX010000014.1"/>
</dbReference>
<accession>A0ABV7K1F6</accession>
<name>A0ABV7K1F6_9ALTE</name>
<reference evidence="3" key="1">
    <citation type="journal article" date="2019" name="Int. J. Syst. Evol. Microbiol.">
        <title>The Global Catalogue of Microorganisms (GCM) 10K type strain sequencing project: providing services to taxonomists for standard genome sequencing and annotation.</title>
        <authorList>
            <consortium name="The Broad Institute Genomics Platform"/>
            <consortium name="The Broad Institute Genome Sequencing Center for Infectious Disease"/>
            <person name="Wu L."/>
            <person name="Ma J."/>
        </authorList>
    </citation>
    <scope>NUCLEOTIDE SEQUENCE [LARGE SCALE GENOMIC DNA]</scope>
    <source>
        <strain evidence="3">KCTC 52449</strain>
    </source>
</reference>
<sequence>MKRLFLLSAVALALTACSEAPQTSTASQPATTAESAQLSESERLNAWFEEKYEQQLQFSPLMMTRLGRKDLYDQIDDMSEQGQDKRLQWMAATVDELKANFDYSKLDEDTKISYDIWMFQFEQAKKQAEFRRRNYVLTQMNGMQSMLPTLLINYHKVAETSDMEAYISRLEGVGRAVEQLTSRVAINADEGVKAPYFAYEGVIKQSKAIISGKPFDPDSDQDSSLLADVKTKVAALEESGEITAEQAATYIEEAETALLDKVMPAYGKLISWFENDLPNISREATGASALPQGEAYYNSALALRTTTDLTADEIHQIGLNEVDRILAEMEKIKQAEGFDGTLKEFFAYIKSDNTDERFYYPNTDEGRQAYLDDATAFLDNIADKLPEFFGILPKADLVVKRVEPYREQAGAPQHYFAGSPDGSTPGVYYAHLIDMTTMPKNEMEAIAYHEGNPGHHMQISIAQELEGVPKFRTTSFFNSYVEGWALYAELVAKEMGGYQNPMSDFGRLVSEMWRAIRLVVDTGIHAKGWTEEQANQFFRDNSPISDGAIKTEVQRYFVWPGQATSYKIGMLKILELREKAETELGEQFDIRAFHDVILGSGAVPLTILERMVDNWIAEEKAA</sequence>
<comment type="caution">
    <text evidence="2">The sequence shown here is derived from an EMBL/GenBank/DDBJ whole genome shotgun (WGS) entry which is preliminary data.</text>
</comment>
<proteinExistence type="predicted"/>
<gene>
    <name evidence="2" type="ORF">ACFOEW_05875</name>
</gene>
<organism evidence="2 3">
    <name type="scientific">Alteromonas oceani</name>
    <dbReference type="NCBI Taxonomy" id="2071609"/>
    <lineage>
        <taxon>Bacteria</taxon>
        <taxon>Pseudomonadati</taxon>
        <taxon>Pseudomonadota</taxon>
        <taxon>Gammaproteobacteria</taxon>
        <taxon>Alteromonadales</taxon>
        <taxon>Alteromonadaceae</taxon>
        <taxon>Alteromonas/Salinimonas group</taxon>
        <taxon>Alteromonas</taxon>
    </lineage>
</organism>
<dbReference type="InterPro" id="IPR010281">
    <property type="entry name" value="DUF885"/>
</dbReference>
<protein>
    <submittedName>
        <fullName evidence="2">DUF885 domain-containing protein</fullName>
    </submittedName>
</protein>
<dbReference type="PROSITE" id="PS51257">
    <property type="entry name" value="PROKAR_LIPOPROTEIN"/>
    <property type="match status" value="1"/>
</dbReference>
<dbReference type="PANTHER" id="PTHR33361:SF16">
    <property type="entry name" value="DUF885 DOMAIN-CONTAINING PROTEIN"/>
    <property type="match status" value="1"/>
</dbReference>
<evidence type="ECO:0000256" key="1">
    <source>
        <dbReference type="SAM" id="SignalP"/>
    </source>
</evidence>
<evidence type="ECO:0000313" key="2">
    <source>
        <dbReference type="EMBL" id="MFC3201342.1"/>
    </source>
</evidence>
<evidence type="ECO:0000313" key="3">
    <source>
        <dbReference type="Proteomes" id="UP001595477"/>
    </source>
</evidence>
<dbReference type="PANTHER" id="PTHR33361">
    <property type="entry name" value="GLR0591 PROTEIN"/>
    <property type="match status" value="1"/>
</dbReference>
<dbReference type="EMBL" id="JBHRSX010000014">
    <property type="protein sequence ID" value="MFC3201342.1"/>
    <property type="molecule type" value="Genomic_DNA"/>
</dbReference>
<keyword evidence="3" id="KW-1185">Reference proteome</keyword>
<feature type="chain" id="PRO_5045534116" evidence="1">
    <location>
        <begin position="21"/>
        <end position="622"/>
    </location>
</feature>
<dbReference type="Pfam" id="PF05960">
    <property type="entry name" value="DUF885"/>
    <property type="match status" value="1"/>
</dbReference>
<feature type="signal peptide" evidence="1">
    <location>
        <begin position="1"/>
        <end position="20"/>
    </location>
</feature>
<keyword evidence="1" id="KW-0732">Signal</keyword>
<dbReference type="Proteomes" id="UP001595477">
    <property type="component" value="Unassembled WGS sequence"/>
</dbReference>